<keyword evidence="2 7" id="KW-0441">Lipid A biosynthesis</keyword>
<evidence type="ECO:0000313" key="10">
    <source>
        <dbReference type="Proteomes" id="UP001606099"/>
    </source>
</evidence>
<evidence type="ECO:0000256" key="1">
    <source>
        <dbReference type="ARBA" id="ARBA00022516"/>
    </source>
</evidence>
<dbReference type="InterPro" id="IPR007691">
    <property type="entry name" value="LpxD"/>
</dbReference>
<sequence length="353" mass="36621">MKQQSVAVSELIAALGGDLLGAPDTCVSRVAPLDEADGQSIAFLANPLYRAQLGSTQAACVIVAPALAQEAHERQGGGRCCIVTPDPYLYFARLTQWWVRHMRARPAAVAIHPTALVDPAALIGAEVEIGAFAVVEAGARVGDGVRIGAHAVVQHDAQIGAGTVLAPHVVLGYDCRIGARCLVHASTVIGSDGFGFAPAPGEHGVEWVKIEQLGAVAIGDDVEIGSNCSIDRGALGDTVIADGVKIDNLVQIAHNVHIGTGTAIAGAVAIAGSARIGAYCTIAGAARIKGHIQIADRVNITATSVITGSIHQAGTYGGHFPFDAYANWEKNAATLRKLHDMRQRVRALEKKTP</sequence>
<evidence type="ECO:0000256" key="2">
    <source>
        <dbReference type="ARBA" id="ARBA00022556"/>
    </source>
</evidence>
<dbReference type="NCBIfam" id="TIGR01853">
    <property type="entry name" value="lipid_A_lpxD"/>
    <property type="match status" value="1"/>
</dbReference>
<dbReference type="NCBIfam" id="NF002060">
    <property type="entry name" value="PRK00892.1"/>
    <property type="match status" value="1"/>
</dbReference>
<dbReference type="CDD" id="cd03352">
    <property type="entry name" value="LbH_LpxD"/>
    <property type="match status" value="1"/>
</dbReference>
<dbReference type="InterPro" id="IPR018357">
    <property type="entry name" value="Hexapep_transf_CS"/>
</dbReference>
<comment type="function">
    <text evidence="7">Catalyzes the N-acylation of UDP-3-O-acylglucosamine using 3-hydroxyacyl-ACP as the acyl donor. Is involved in the biosynthesis of lipid A, a phosphorylated glycolipid that anchors the lipopolysaccharide to the outer membrane of the cell.</text>
</comment>
<comment type="catalytic activity">
    <reaction evidence="7">
        <text>a UDP-3-O-[(3R)-3-hydroxyacyl]-alpha-D-glucosamine + a (3R)-hydroxyacyl-[ACP] = a UDP-2-N,3-O-bis[(3R)-3-hydroxyacyl]-alpha-D-glucosamine + holo-[ACP] + H(+)</text>
        <dbReference type="Rhea" id="RHEA:53836"/>
        <dbReference type="Rhea" id="RHEA-COMP:9685"/>
        <dbReference type="Rhea" id="RHEA-COMP:9945"/>
        <dbReference type="ChEBI" id="CHEBI:15378"/>
        <dbReference type="ChEBI" id="CHEBI:64479"/>
        <dbReference type="ChEBI" id="CHEBI:78827"/>
        <dbReference type="ChEBI" id="CHEBI:137740"/>
        <dbReference type="ChEBI" id="CHEBI:137748"/>
        <dbReference type="EC" id="2.3.1.191"/>
    </reaction>
</comment>
<keyword evidence="4 7" id="KW-0677">Repeat</keyword>
<dbReference type="InterPro" id="IPR001451">
    <property type="entry name" value="Hexapep"/>
</dbReference>
<dbReference type="Proteomes" id="UP001606099">
    <property type="component" value="Unassembled WGS sequence"/>
</dbReference>
<organism evidence="9 10">
    <name type="scientific">Roseateles rivi</name>
    <dbReference type="NCBI Taxonomy" id="3299028"/>
    <lineage>
        <taxon>Bacteria</taxon>
        <taxon>Pseudomonadati</taxon>
        <taxon>Pseudomonadota</taxon>
        <taxon>Betaproteobacteria</taxon>
        <taxon>Burkholderiales</taxon>
        <taxon>Sphaerotilaceae</taxon>
        <taxon>Roseateles</taxon>
    </lineage>
</organism>
<evidence type="ECO:0000256" key="6">
    <source>
        <dbReference type="ARBA" id="ARBA00023315"/>
    </source>
</evidence>
<dbReference type="EC" id="2.3.1.191" evidence="7"/>
<protein>
    <recommendedName>
        <fullName evidence="7">UDP-3-O-acylglucosamine N-acyltransferase</fullName>
        <ecNumber evidence="7">2.3.1.191</ecNumber>
    </recommendedName>
</protein>
<comment type="subunit">
    <text evidence="7">Homotrimer.</text>
</comment>
<dbReference type="InterPro" id="IPR020573">
    <property type="entry name" value="UDP_GlcNAc_AcTrfase_non-rep"/>
</dbReference>
<dbReference type="PANTHER" id="PTHR43378:SF2">
    <property type="entry name" value="UDP-3-O-ACYLGLUCOSAMINE N-ACYLTRANSFERASE 1, MITOCHONDRIAL-RELATED"/>
    <property type="match status" value="1"/>
</dbReference>
<comment type="similarity">
    <text evidence="7">Belongs to the transferase hexapeptide repeat family. LpxD subfamily.</text>
</comment>
<evidence type="ECO:0000256" key="5">
    <source>
        <dbReference type="ARBA" id="ARBA00023098"/>
    </source>
</evidence>
<dbReference type="PANTHER" id="PTHR43378">
    <property type="entry name" value="UDP-3-O-ACYLGLUCOSAMINE N-ACYLTRANSFERASE"/>
    <property type="match status" value="1"/>
</dbReference>
<gene>
    <name evidence="7 9" type="primary">lpxD</name>
    <name evidence="9" type="ORF">ACG0Z6_09165</name>
</gene>
<dbReference type="HAMAP" id="MF_00523">
    <property type="entry name" value="LpxD"/>
    <property type="match status" value="1"/>
</dbReference>
<evidence type="ECO:0000256" key="7">
    <source>
        <dbReference type="HAMAP-Rule" id="MF_00523"/>
    </source>
</evidence>
<feature type="active site" description="Proton acceptor" evidence="7">
    <location>
        <position position="254"/>
    </location>
</feature>
<evidence type="ECO:0000256" key="4">
    <source>
        <dbReference type="ARBA" id="ARBA00022737"/>
    </source>
</evidence>
<dbReference type="SUPFAM" id="SSF51161">
    <property type="entry name" value="Trimeric LpxA-like enzymes"/>
    <property type="match status" value="1"/>
</dbReference>
<keyword evidence="6 7" id="KW-0012">Acyltransferase</keyword>
<keyword evidence="3 7" id="KW-0808">Transferase</keyword>
<dbReference type="Gene3D" id="2.160.10.10">
    <property type="entry name" value="Hexapeptide repeat proteins"/>
    <property type="match status" value="1"/>
</dbReference>
<dbReference type="Gene3D" id="3.40.1390.10">
    <property type="entry name" value="MurE/MurF, N-terminal domain"/>
    <property type="match status" value="1"/>
</dbReference>
<dbReference type="RefSeq" id="WP_394460616.1">
    <property type="nucleotide sequence ID" value="NZ_JBIGHZ010000003.1"/>
</dbReference>
<dbReference type="InterPro" id="IPR011004">
    <property type="entry name" value="Trimer_LpxA-like_sf"/>
</dbReference>
<dbReference type="EMBL" id="JBIGHZ010000003">
    <property type="protein sequence ID" value="MFG6448413.1"/>
    <property type="molecule type" value="Genomic_DNA"/>
</dbReference>
<accession>A0ABW7FVU2</accession>
<keyword evidence="1 7" id="KW-0444">Lipid biosynthesis</keyword>
<evidence type="ECO:0000259" key="8">
    <source>
        <dbReference type="Pfam" id="PF04613"/>
    </source>
</evidence>
<reference evidence="9 10" key="1">
    <citation type="submission" date="2024-08" db="EMBL/GenBank/DDBJ databases">
        <authorList>
            <person name="Lu H."/>
        </authorList>
    </citation>
    <scope>NUCLEOTIDE SEQUENCE [LARGE SCALE GENOMIC DNA]</scope>
    <source>
        <strain evidence="9 10">BYS180W</strain>
    </source>
</reference>
<keyword evidence="5 7" id="KW-0443">Lipid metabolism</keyword>
<comment type="pathway">
    <text evidence="7">Bacterial outer membrane biogenesis; LPS lipid A biosynthesis.</text>
</comment>
<keyword evidence="10" id="KW-1185">Reference proteome</keyword>
<name>A0ABW7FVU2_9BURK</name>
<evidence type="ECO:0000313" key="9">
    <source>
        <dbReference type="EMBL" id="MFG6448413.1"/>
    </source>
</evidence>
<proteinExistence type="inferred from homology"/>
<dbReference type="Pfam" id="PF04613">
    <property type="entry name" value="LpxD"/>
    <property type="match status" value="1"/>
</dbReference>
<dbReference type="GO" id="GO:0103118">
    <property type="term" value="F:UDP-3-O-[(3R)-3-hydroxyacyl]-glucosamine N-acyltransferase activity"/>
    <property type="evidence" value="ECO:0007669"/>
    <property type="project" value="UniProtKB-EC"/>
</dbReference>
<evidence type="ECO:0000256" key="3">
    <source>
        <dbReference type="ARBA" id="ARBA00022679"/>
    </source>
</evidence>
<dbReference type="PROSITE" id="PS00101">
    <property type="entry name" value="HEXAPEP_TRANSFERASES"/>
    <property type="match status" value="1"/>
</dbReference>
<dbReference type="Pfam" id="PF00132">
    <property type="entry name" value="Hexapep"/>
    <property type="match status" value="1"/>
</dbReference>
<comment type="caution">
    <text evidence="9">The sequence shown here is derived from an EMBL/GenBank/DDBJ whole genome shotgun (WGS) entry which is preliminary data.</text>
</comment>
<feature type="domain" description="UDP-3-O-[3-hydroxymyristoyl] glucosamine N-acyltransferase non-repeat region" evidence="8">
    <location>
        <begin position="26"/>
        <end position="97"/>
    </location>
</feature>